<sequence>MPRELPYLFGTRDQGEKSPTVSRGQDWIPSDSASSILCLFSASLATPGSKDPSTPSVPRRPEFPRSESSTHLAATVFSFSGAESSARPCERACSLIKNFSTLQGHLKPSSKSR</sequence>
<dbReference type="Proteomes" id="UP001221757">
    <property type="component" value="Unassembled WGS sequence"/>
</dbReference>
<comment type="caution">
    <text evidence="2">The sequence shown here is derived from an EMBL/GenBank/DDBJ whole genome shotgun (WGS) entry which is preliminary data.</text>
</comment>
<proteinExistence type="predicted"/>
<gene>
    <name evidence="2" type="ORF">B0H17DRAFT_559969</name>
</gene>
<name>A0AAD7BPI3_MYCRO</name>
<dbReference type="EMBL" id="JARKIE010000570">
    <property type="protein sequence ID" value="KAJ7626772.1"/>
    <property type="molecule type" value="Genomic_DNA"/>
</dbReference>
<feature type="region of interest" description="Disordered" evidence="1">
    <location>
        <begin position="1"/>
        <end position="27"/>
    </location>
</feature>
<reference evidence="2" key="1">
    <citation type="submission" date="2023-03" db="EMBL/GenBank/DDBJ databases">
        <title>Massive genome expansion in bonnet fungi (Mycena s.s.) driven by repeated elements and novel gene families across ecological guilds.</title>
        <authorList>
            <consortium name="Lawrence Berkeley National Laboratory"/>
            <person name="Harder C.B."/>
            <person name="Miyauchi S."/>
            <person name="Viragh M."/>
            <person name="Kuo A."/>
            <person name="Thoen E."/>
            <person name="Andreopoulos B."/>
            <person name="Lu D."/>
            <person name="Skrede I."/>
            <person name="Drula E."/>
            <person name="Henrissat B."/>
            <person name="Morin E."/>
            <person name="Kohler A."/>
            <person name="Barry K."/>
            <person name="LaButti K."/>
            <person name="Morin E."/>
            <person name="Salamov A."/>
            <person name="Lipzen A."/>
            <person name="Mereny Z."/>
            <person name="Hegedus B."/>
            <person name="Baldrian P."/>
            <person name="Stursova M."/>
            <person name="Weitz H."/>
            <person name="Taylor A."/>
            <person name="Grigoriev I.V."/>
            <person name="Nagy L.G."/>
            <person name="Martin F."/>
            <person name="Kauserud H."/>
        </authorList>
    </citation>
    <scope>NUCLEOTIDE SEQUENCE</scope>
    <source>
        <strain evidence="2">CBHHK067</strain>
    </source>
</reference>
<evidence type="ECO:0000256" key="1">
    <source>
        <dbReference type="SAM" id="MobiDB-lite"/>
    </source>
</evidence>
<protein>
    <submittedName>
        <fullName evidence="2">Uncharacterized protein</fullName>
    </submittedName>
</protein>
<dbReference type="AlphaFoldDB" id="A0AAD7BPI3"/>
<organism evidence="2 3">
    <name type="scientific">Mycena rosella</name>
    <name type="common">Pink bonnet</name>
    <name type="synonym">Agaricus rosellus</name>
    <dbReference type="NCBI Taxonomy" id="1033263"/>
    <lineage>
        <taxon>Eukaryota</taxon>
        <taxon>Fungi</taxon>
        <taxon>Dikarya</taxon>
        <taxon>Basidiomycota</taxon>
        <taxon>Agaricomycotina</taxon>
        <taxon>Agaricomycetes</taxon>
        <taxon>Agaricomycetidae</taxon>
        <taxon>Agaricales</taxon>
        <taxon>Marasmiineae</taxon>
        <taxon>Mycenaceae</taxon>
        <taxon>Mycena</taxon>
    </lineage>
</organism>
<feature type="compositionally biased region" description="Polar residues" evidence="1">
    <location>
        <begin position="44"/>
        <end position="56"/>
    </location>
</feature>
<feature type="region of interest" description="Disordered" evidence="1">
    <location>
        <begin position="44"/>
        <end position="69"/>
    </location>
</feature>
<keyword evidence="3" id="KW-1185">Reference proteome</keyword>
<accession>A0AAD7BPI3</accession>
<evidence type="ECO:0000313" key="3">
    <source>
        <dbReference type="Proteomes" id="UP001221757"/>
    </source>
</evidence>
<evidence type="ECO:0000313" key="2">
    <source>
        <dbReference type="EMBL" id="KAJ7626772.1"/>
    </source>
</evidence>